<accession>A0A6A5WLL4</accession>
<organism evidence="4 5">
    <name type="scientific">Amniculicola lignicola CBS 123094</name>
    <dbReference type="NCBI Taxonomy" id="1392246"/>
    <lineage>
        <taxon>Eukaryota</taxon>
        <taxon>Fungi</taxon>
        <taxon>Dikarya</taxon>
        <taxon>Ascomycota</taxon>
        <taxon>Pezizomycotina</taxon>
        <taxon>Dothideomycetes</taxon>
        <taxon>Pleosporomycetidae</taxon>
        <taxon>Pleosporales</taxon>
        <taxon>Amniculicolaceae</taxon>
        <taxon>Amniculicola</taxon>
    </lineage>
</organism>
<proteinExistence type="predicted"/>
<keyword evidence="2" id="KW-1133">Transmembrane helix</keyword>
<evidence type="ECO:0000256" key="2">
    <source>
        <dbReference type="SAM" id="Phobius"/>
    </source>
</evidence>
<evidence type="ECO:0000259" key="3">
    <source>
        <dbReference type="PROSITE" id="PS50924"/>
    </source>
</evidence>
<feature type="transmembrane region" description="Helical" evidence="2">
    <location>
        <begin position="200"/>
        <end position="220"/>
    </location>
</feature>
<dbReference type="InterPro" id="IPR005330">
    <property type="entry name" value="MHYT_dom"/>
</dbReference>
<feature type="domain" description="MHYT" evidence="3">
    <location>
        <begin position="19"/>
        <end position="224"/>
    </location>
</feature>
<keyword evidence="2" id="KW-0812">Transmembrane</keyword>
<keyword evidence="2" id="KW-0472">Membrane</keyword>
<keyword evidence="5" id="KW-1185">Reference proteome</keyword>
<gene>
    <name evidence="4" type="ORF">P154DRAFT_430518</name>
</gene>
<feature type="transmembrane region" description="Helical" evidence="2">
    <location>
        <begin position="20"/>
        <end position="42"/>
    </location>
</feature>
<feature type="transmembrane region" description="Helical" evidence="2">
    <location>
        <begin position="127"/>
        <end position="144"/>
    </location>
</feature>
<dbReference type="AlphaFoldDB" id="A0A6A5WLL4"/>
<evidence type="ECO:0000256" key="1">
    <source>
        <dbReference type="SAM" id="MobiDB-lite"/>
    </source>
</evidence>
<dbReference type="PANTHER" id="PTHR35152:SF1">
    <property type="entry name" value="DOMAIN SIGNALLING PROTEIN, PUTATIVE (AFU_ORTHOLOGUE AFUA_5G11310)-RELATED"/>
    <property type="match status" value="1"/>
</dbReference>
<dbReference type="EMBL" id="ML977576">
    <property type="protein sequence ID" value="KAF2002733.1"/>
    <property type="molecule type" value="Genomic_DNA"/>
</dbReference>
<dbReference type="Proteomes" id="UP000799779">
    <property type="component" value="Unassembled WGS sequence"/>
</dbReference>
<name>A0A6A5WLL4_9PLEO</name>
<evidence type="ECO:0000313" key="4">
    <source>
        <dbReference type="EMBL" id="KAF2002733.1"/>
    </source>
</evidence>
<feature type="transmembrane region" description="Helical" evidence="2">
    <location>
        <begin position="240"/>
        <end position="264"/>
    </location>
</feature>
<reference evidence="4" key="1">
    <citation type="journal article" date="2020" name="Stud. Mycol.">
        <title>101 Dothideomycetes genomes: a test case for predicting lifestyles and emergence of pathogens.</title>
        <authorList>
            <person name="Haridas S."/>
            <person name="Albert R."/>
            <person name="Binder M."/>
            <person name="Bloem J."/>
            <person name="Labutti K."/>
            <person name="Salamov A."/>
            <person name="Andreopoulos B."/>
            <person name="Baker S."/>
            <person name="Barry K."/>
            <person name="Bills G."/>
            <person name="Bluhm B."/>
            <person name="Cannon C."/>
            <person name="Castanera R."/>
            <person name="Culley D."/>
            <person name="Daum C."/>
            <person name="Ezra D."/>
            <person name="Gonzalez J."/>
            <person name="Henrissat B."/>
            <person name="Kuo A."/>
            <person name="Liang C."/>
            <person name="Lipzen A."/>
            <person name="Lutzoni F."/>
            <person name="Magnuson J."/>
            <person name="Mondo S."/>
            <person name="Nolan M."/>
            <person name="Ohm R."/>
            <person name="Pangilinan J."/>
            <person name="Park H.-J."/>
            <person name="Ramirez L."/>
            <person name="Alfaro M."/>
            <person name="Sun H."/>
            <person name="Tritt A."/>
            <person name="Yoshinaga Y."/>
            <person name="Zwiers L.-H."/>
            <person name="Turgeon B."/>
            <person name="Goodwin S."/>
            <person name="Spatafora J."/>
            <person name="Crous P."/>
            <person name="Grigoriev I."/>
        </authorList>
    </citation>
    <scope>NUCLEOTIDE SEQUENCE</scope>
    <source>
        <strain evidence="4">CBS 123094</strain>
    </source>
</reference>
<dbReference type="PROSITE" id="PS50924">
    <property type="entry name" value="MHYT"/>
    <property type="match status" value="1"/>
</dbReference>
<feature type="transmembrane region" description="Helical" evidence="2">
    <location>
        <begin position="164"/>
        <end position="188"/>
    </location>
</feature>
<dbReference type="Pfam" id="PF03707">
    <property type="entry name" value="MHYT"/>
    <property type="match status" value="1"/>
</dbReference>
<sequence length="828" mass="92075">MDSKIIDGYPIGSRPAIHYLPYLIFISYIVSFIGSFTTVELLHRRVGGTGWRNWVQLAACSVSFGLVAIWCMHFVGNRAIVLGQGEEEIQLYYSHTFTAVSAFLPIVVIFIGLLVADRFQKGSRGTTTRFSSLLVCGVLVGAAVTEMHYLGNYGTTHYIFEPKWQYIIGAAATAVGASTIAFGLFFHWSGLWMNTLWRRVLVASFLALAVSGLHWTAAAGTTYKLLGYHQGPGGGRNANLIIAVCLVSRLCLGACGVCFAMGFLKQHHDKKLKDRAQQVVLAVATFDEAGRLLVNQSGLLPCQTITRQWQQKTFDDDFNNAHPVFQWIYRVSRNWGGITDLIPAMREHLQKTGYLRTHNPVIGSGSRPSTGDEDNSSYSATFRELFCVTAQEIAKNMETRLQDLGYLFDDVLTTGTLLSKMIRTPTYPNDKRIISADPISVQHDAESGLAKPILFGKGQLLVLTRKVGAAEVSRLENVGYRFAYMDQVSENLARSLHVSRPDLKLLVTRLQLFCERKPWNPSDGAYLASFLLQPSPVMKGLDVIVPGHNPDRLPMVELVEGDLSTRQTQLLHMYEGFSLDECLARIIQGHGSATEDDDVFLQKFSTRIHKLIREVPEAVLRRAIFSSRGLKVSHGTHGQGPGSDAVVFAFCGIKDVYNQSLKSQTLKYVPLSFFQCHERIYPGCPDHAILAQKNHKEFSTLHTATVIDHRTPSEYSSSRWPKRWQLSKSPPMSDSEVHPDSSSQKGLFNMTSVSSESANISSHPFGGIMVSQDIVVNEDRQKSNCQVELTNMGVYSEAGVAEKEQETLAETLMSITQSFHDPNSRNMR</sequence>
<dbReference type="PANTHER" id="PTHR35152">
    <property type="entry name" value="DOMAIN SIGNALLING PROTEIN, PUTATIVE (AFU_ORTHOLOGUE AFUA_5G11310)-RELATED"/>
    <property type="match status" value="1"/>
</dbReference>
<feature type="region of interest" description="Disordered" evidence="1">
    <location>
        <begin position="712"/>
        <end position="744"/>
    </location>
</feature>
<protein>
    <recommendedName>
        <fullName evidence="3">MHYT domain-containing protein</fullName>
    </recommendedName>
</protein>
<evidence type="ECO:0000313" key="5">
    <source>
        <dbReference type="Proteomes" id="UP000799779"/>
    </source>
</evidence>
<feature type="transmembrane region" description="Helical" evidence="2">
    <location>
        <begin position="95"/>
        <end position="115"/>
    </location>
</feature>
<dbReference type="OrthoDB" id="264015at2759"/>
<feature type="transmembrane region" description="Helical" evidence="2">
    <location>
        <begin position="54"/>
        <end position="75"/>
    </location>
</feature>